<keyword evidence="2" id="KW-1185">Reference proteome</keyword>
<dbReference type="Proteomes" id="UP000008811">
    <property type="component" value="Chromosome"/>
</dbReference>
<dbReference type="InterPro" id="IPR013406">
    <property type="entry name" value="CHP02574_addiction_mod"/>
</dbReference>
<dbReference type="NCBIfam" id="TIGR02574">
    <property type="entry name" value="stabl_TIGR02574"/>
    <property type="match status" value="1"/>
</dbReference>
<dbReference type="STRING" id="517417.Cpar_1609"/>
<dbReference type="Pfam" id="PF09720">
    <property type="entry name" value="Unstab_antitox"/>
    <property type="match status" value="1"/>
</dbReference>
<evidence type="ECO:0000313" key="1">
    <source>
        <dbReference type="EMBL" id="ACF12007.1"/>
    </source>
</evidence>
<name>B3QQ04_CHLP8</name>
<accession>B3QQ04</accession>
<dbReference type="AlphaFoldDB" id="B3QQ04"/>
<reference evidence="1" key="1">
    <citation type="submission" date="2008-06" db="EMBL/GenBank/DDBJ databases">
        <title>Complete sequence of Chlorobaculum parvum NCIB 8327.</title>
        <authorList>
            <consortium name="US DOE Joint Genome Institute"/>
            <person name="Lucas S."/>
            <person name="Copeland A."/>
            <person name="Lapidus A."/>
            <person name="Glavina del Rio T."/>
            <person name="Dalin E."/>
            <person name="Tice H."/>
            <person name="Bruce D."/>
            <person name="Goodwin L."/>
            <person name="Pitluck S."/>
            <person name="Schmutz J."/>
            <person name="Larimer F."/>
            <person name="Land M."/>
            <person name="Hauser L."/>
            <person name="Kyrpides N."/>
            <person name="Mikhailova N."/>
            <person name="Zhao F."/>
            <person name="Li T."/>
            <person name="Liu Z."/>
            <person name="Overmann J."/>
            <person name="Bryant D.A."/>
            <person name="Richardson P."/>
        </authorList>
    </citation>
    <scope>NUCLEOTIDE SEQUENCE [LARGE SCALE GENOMIC DNA]</scope>
    <source>
        <strain evidence="1">NCIB 8327</strain>
    </source>
</reference>
<proteinExistence type="predicted"/>
<dbReference type="RefSeq" id="WP_012502840.1">
    <property type="nucleotide sequence ID" value="NC_011027.1"/>
</dbReference>
<protein>
    <submittedName>
        <fullName evidence="1">Addiction module component, TIGR02574 family</fullName>
    </submittedName>
</protein>
<gene>
    <name evidence="1" type="ordered locus">Cpar_1609</name>
</gene>
<dbReference type="KEGG" id="cpc:Cpar_1609"/>
<dbReference type="OrthoDB" id="5472101at2"/>
<dbReference type="eggNOG" id="ENOG50303GR">
    <property type="taxonomic scope" value="Bacteria"/>
</dbReference>
<dbReference type="EMBL" id="CP001099">
    <property type="protein sequence ID" value="ACF12007.1"/>
    <property type="molecule type" value="Genomic_DNA"/>
</dbReference>
<organism evidence="1 2">
    <name type="scientific">Chlorobaculum parvum (strain DSM 263 / NCIMB 8327)</name>
    <name type="common">Chlorobium vibrioforme subsp. thiosulfatophilum</name>
    <dbReference type="NCBI Taxonomy" id="517417"/>
    <lineage>
        <taxon>Bacteria</taxon>
        <taxon>Pseudomonadati</taxon>
        <taxon>Chlorobiota</taxon>
        <taxon>Chlorobiia</taxon>
        <taxon>Chlorobiales</taxon>
        <taxon>Chlorobiaceae</taxon>
        <taxon>Chlorobaculum</taxon>
    </lineage>
</organism>
<sequence>MRASAEKIMQDALDLTPVERAKMIERLCQGFNNPREAEIDTAWAAEFESRLDAYKEGKIKASPVEEVMERINRR</sequence>
<dbReference type="HOGENOM" id="CLU_177580_2_1_10"/>
<evidence type="ECO:0000313" key="2">
    <source>
        <dbReference type="Proteomes" id="UP000008811"/>
    </source>
</evidence>